<dbReference type="GO" id="GO:0005886">
    <property type="term" value="C:plasma membrane"/>
    <property type="evidence" value="ECO:0007669"/>
    <property type="project" value="UniProtKB-SubCell"/>
</dbReference>
<sequence length="539" mass="56007">MPAQASSSINSKINVQACSLGCASGSLNLDIVKSSYFCCGTSFCNARNAQDPRTIVPNGNKCYSCDGKSCSNILSCSGTEDRCITGTGTFEGRTTVVKGCVSEGVCDTITFNSVHDISCCKGNLCNDDKGDTKSITQSFIQNITKSLMYNGDKRGAQDPSNVPNGKTCYSCDGKSCLNILSCSGSQDRCLKAAGSIKAKDCAVDCASGSMNVGTAKNSLVCCNTDKCNTQDAPDPANVPNGKTCYSCDGQSCSNILSCSGSEDLCFNGTGGTTAKAKVKDCAADCASGSINLGIGKNSLACCNTDQCNVQDAPDPSNVPNGKTCYSCDEKSCLNILSCSGTEDRCLKATVGITTTMKAKDCAADCASGSMNLGILKNSFACCNTDQCNVQDAPDPSNVPNGKTCYSCDEKSCSNILSCAGSEDRCLKATDPRTDSNGKKCYYCDGKSCSNILSCSGKEDHCITATGSFVDQSLVVKGCASKSICDATTSVTDVQTISCCEGNLCNNDANIGPQSANSAESVTQSFRFLCCFLLSFVLLH</sequence>
<keyword evidence="7" id="KW-0325">Glycoprotein</keyword>
<keyword evidence="9" id="KW-0808">Transferase</keyword>
<reference evidence="9 10" key="1">
    <citation type="submission" date="2018-03" db="EMBL/GenBank/DDBJ databases">
        <title>Draft genome sequence of Rohu Carp (Labeo rohita).</title>
        <authorList>
            <person name="Das P."/>
            <person name="Kushwaha B."/>
            <person name="Joshi C.G."/>
            <person name="Kumar D."/>
            <person name="Nagpure N.S."/>
            <person name="Sahoo L."/>
            <person name="Das S.P."/>
            <person name="Bit A."/>
            <person name="Patnaik S."/>
            <person name="Meher P.K."/>
            <person name="Jayasankar P."/>
            <person name="Koringa P.G."/>
            <person name="Patel N.V."/>
            <person name="Hinsu A.T."/>
            <person name="Kumar R."/>
            <person name="Pandey M."/>
            <person name="Agarwal S."/>
            <person name="Srivastava S."/>
            <person name="Singh M."/>
            <person name="Iquebal M.A."/>
            <person name="Jaiswal S."/>
            <person name="Angadi U.B."/>
            <person name="Kumar N."/>
            <person name="Raza M."/>
            <person name="Shah T.M."/>
            <person name="Rai A."/>
            <person name="Jena J.K."/>
        </authorList>
    </citation>
    <scope>NUCLEOTIDE SEQUENCE [LARGE SCALE GENOMIC DNA]</scope>
    <source>
        <strain evidence="9">DASCIFA01</strain>
        <tissue evidence="9">Testis</tissue>
    </source>
</reference>
<keyword evidence="5" id="KW-0732">Signal</keyword>
<evidence type="ECO:0000256" key="1">
    <source>
        <dbReference type="ARBA" id="ARBA00004236"/>
    </source>
</evidence>
<evidence type="ECO:0000259" key="8">
    <source>
        <dbReference type="SMART" id="SM00134"/>
    </source>
</evidence>
<keyword evidence="4" id="KW-0964">Secreted</keyword>
<organism evidence="9 10">
    <name type="scientific">Labeo rohita</name>
    <name type="common">Indian major carp</name>
    <name type="synonym">Cyprinus rohita</name>
    <dbReference type="NCBI Taxonomy" id="84645"/>
    <lineage>
        <taxon>Eukaryota</taxon>
        <taxon>Metazoa</taxon>
        <taxon>Chordata</taxon>
        <taxon>Craniata</taxon>
        <taxon>Vertebrata</taxon>
        <taxon>Euteleostomi</taxon>
        <taxon>Actinopterygii</taxon>
        <taxon>Neopterygii</taxon>
        <taxon>Teleostei</taxon>
        <taxon>Ostariophysi</taxon>
        <taxon>Cypriniformes</taxon>
        <taxon>Cyprinidae</taxon>
        <taxon>Labeoninae</taxon>
        <taxon>Labeonini</taxon>
        <taxon>Labeo</taxon>
    </lineage>
</organism>
<dbReference type="EMBL" id="QBIY01011532">
    <property type="protein sequence ID" value="RXN31018.1"/>
    <property type="molecule type" value="Genomic_DNA"/>
</dbReference>
<accession>A0A498NGS1</accession>
<evidence type="ECO:0000313" key="10">
    <source>
        <dbReference type="Proteomes" id="UP000290572"/>
    </source>
</evidence>
<evidence type="ECO:0000256" key="7">
    <source>
        <dbReference type="ARBA" id="ARBA00023180"/>
    </source>
</evidence>
<dbReference type="InterPro" id="IPR050918">
    <property type="entry name" value="CNF-like_PLA2_Inhibitor"/>
</dbReference>
<dbReference type="Gene3D" id="2.10.60.10">
    <property type="entry name" value="CD59"/>
    <property type="match status" value="5"/>
</dbReference>
<dbReference type="AlphaFoldDB" id="A0A498NGS1"/>
<keyword evidence="9" id="KW-0418">Kinase</keyword>
<keyword evidence="3" id="KW-1003">Cell membrane</keyword>
<feature type="domain" description="UPAR/Ly6" evidence="8">
    <location>
        <begin position="167"/>
        <end position="238"/>
    </location>
</feature>
<feature type="domain" description="UPAR/Ly6" evidence="8">
    <location>
        <begin position="323"/>
        <end position="401"/>
    </location>
</feature>
<dbReference type="PANTHER" id="PTHR20914:SF24">
    <property type="entry name" value="LYMPHOCYTE ANTIGEN 6 FAMILY MEMBER M2-RELATED"/>
    <property type="match status" value="1"/>
</dbReference>
<evidence type="ECO:0000256" key="4">
    <source>
        <dbReference type="ARBA" id="ARBA00022525"/>
    </source>
</evidence>
<dbReference type="InterPro" id="IPR016054">
    <property type="entry name" value="LY6_UPA_recep-like"/>
</dbReference>
<dbReference type="STRING" id="84645.A0A498NGS1"/>
<gene>
    <name evidence="9" type="ORF">ROHU_004862</name>
</gene>
<dbReference type="GO" id="GO:0005576">
    <property type="term" value="C:extracellular region"/>
    <property type="evidence" value="ECO:0007669"/>
    <property type="project" value="UniProtKB-SubCell"/>
</dbReference>
<keyword evidence="6" id="KW-0472">Membrane</keyword>
<evidence type="ECO:0000313" key="9">
    <source>
        <dbReference type="EMBL" id="RXN31018.1"/>
    </source>
</evidence>
<dbReference type="Pfam" id="PF00087">
    <property type="entry name" value="Toxin_TOLIP"/>
    <property type="match status" value="5"/>
</dbReference>
<evidence type="ECO:0000256" key="2">
    <source>
        <dbReference type="ARBA" id="ARBA00004613"/>
    </source>
</evidence>
<dbReference type="InterPro" id="IPR045860">
    <property type="entry name" value="Snake_toxin-like_sf"/>
</dbReference>
<proteinExistence type="predicted"/>
<feature type="domain" description="UPAR/Ly6" evidence="8">
    <location>
        <begin position="243"/>
        <end position="321"/>
    </location>
</feature>
<evidence type="ECO:0000256" key="3">
    <source>
        <dbReference type="ARBA" id="ARBA00022475"/>
    </source>
</evidence>
<keyword evidence="10" id="KW-1185">Reference proteome</keyword>
<dbReference type="SUPFAM" id="SSF57302">
    <property type="entry name" value="Snake toxin-like"/>
    <property type="match status" value="5"/>
</dbReference>
<feature type="domain" description="UPAR/Ly6" evidence="8">
    <location>
        <begin position="439"/>
        <end position="517"/>
    </location>
</feature>
<dbReference type="Pfam" id="PF00021">
    <property type="entry name" value="UPAR_LY6"/>
    <property type="match status" value="1"/>
</dbReference>
<evidence type="ECO:0000256" key="6">
    <source>
        <dbReference type="ARBA" id="ARBA00023136"/>
    </source>
</evidence>
<keyword evidence="9" id="KW-0675">Receptor</keyword>
<name>A0A498NGS1_LABRO</name>
<feature type="domain" description="UPAR/Ly6" evidence="8">
    <location>
        <begin position="61"/>
        <end position="136"/>
    </location>
</feature>
<evidence type="ECO:0000256" key="5">
    <source>
        <dbReference type="ARBA" id="ARBA00022729"/>
    </source>
</evidence>
<comment type="caution">
    <text evidence="9">The sequence shown here is derived from an EMBL/GenBank/DDBJ whole genome shotgun (WGS) entry which is preliminary data.</text>
</comment>
<dbReference type="InterPro" id="IPR035076">
    <property type="entry name" value="Toxin/TOLIP"/>
</dbReference>
<dbReference type="GO" id="GO:0016301">
    <property type="term" value="F:kinase activity"/>
    <property type="evidence" value="ECO:0007669"/>
    <property type="project" value="UniProtKB-KW"/>
</dbReference>
<dbReference type="SMART" id="SM00134">
    <property type="entry name" value="LU"/>
    <property type="match status" value="5"/>
</dbReference>
<comment type="subcellular location">
    <subcellularLocation>
        <location evidence="1">Cell membrane</location>
    </subcellularLocation>
    <subcellularLocation>
        <location evidence="2">Secreted</location>
    </subcellularLocation>
</comment>
<dbReference type="Proteomes" id="UP000290572">
    <property type="component" value="Unassembled WGS sequence"/>
</dbReference>
<dbReference type="PANTHER" id="PTHR20914">
    <property type="entry name" value="LY6/PLAUR DOMAIN-CONTAINING PROTEIN 8"/>
    <property type="match status" value="1"/>
</dbReference>
<protein>
    <submittedName>
        <fullName evidence="9">Urokinase plasminogen activator surface receptor-like protein</fullName>
    </submittedName>
</protein>